<keyword evidence="2" id="KW-0456">Lyase</keyword>
<dbReference type="GO" id="GO:0006531">
    <property type="term" value="P:aspartate metabolic process"/>
    <property type="evidence" value="ECO:0007669"/>
    <property type="project" value="TreeGrafter"/>
</dbReference>
<dbReference type="EMBL" id="FNJI01000022">
    <property type="protein sequence ID" value="SDP49455.1"/>
    <property type="molecule type" value="Genomic_DNA"/>
</dbReference>
<dbReference type="Gene3D" id="1.20.200.10">
    <property type="entry name" value="Fumarase/aspartase (Central domain)"/>
    <property type="match status" value="1"/>
</dbReference>
<dbReference type="InterPro" id="IPR024083">
    <property type="entry name" value="Fumarase/histidase_N"/>
</dbReference>
<dbReference type="STRING" id="91360.SAMN05660330_02945"/>
<dbReference type="Proteomes" id="UP000199073">
    <property type="component" value="Unassembled WGS sequence"/>
</dbReference>
<gene>
    <name evidence="2" type="ORF">SAMN05660330_02945</name>
</gene>
<dbReference type="PANTHER" id="PTHR42696:SF2">
    <property type="entry name" value="ASPARTATE AMMONIA-LYASE"/>
    <property type="match status" value="1"/>
</dbReference>
<dbReference type="InterPro" id="IPR020557">
    <property type="entry name" value="Fumarate_lyase_CS"/>
</dbReference>
<dbReference type="GO" id="GO:0008797">
    <property type="term" value="F:aspartate ammonia-lyase activity"/>
    <property type="evidence" value="ECO:0007669"/>
    <property type="project" value="TreeGrafter"/>
</dbReference>
<dbReference type="InterPro" id="IPR022761">
    <property type="entry name" value="Fumarate_lyase_N"/>
</dbReference>
<evidence type="ECO:0000313" key="3">
    <source>
        <dbReference type="Proteomes" id="UP000199073"/>
    </source>
</evidence>
<dbReference type="AlphaFoldDB" id="A0A1H0T6G7"/>
<evidence type="ECO:0000259" key="1">
    <source>
        <dbReference type="Pfam" id="PF00206"/>
    </source>
</evidence>
<name>A0A1H0T6G7_9BACT</name>
<feature type="domain" description="Fumarate lyase N-terminal" evidence="1">
    <location>
        <begin position="60"/>
        <end position="322"/>
    </location>
</feature>
<dbReference type="Pfam" id="PF00206">
    <property type="entry name" value="Lyase_1"/>
    <property type="match status" value="1"/>
</dbReference>
<dbReference type="PRINTS" id="PR00145">
    <property type="entry name" value="ARGSUCLYASE"/>
</dbReference>
<dbReference type="PANTHER" id="PTHR42696">
    <property type="entry name" value="ASPARTATE AMMONIA-LYASE"/>
    <property type="match status" value="1"/>
</dbReference>
<protein>
    <submittedName>
        <fullName evidence="2">Aspartate ammonia-lyase</fullName>
    </submittedName>
</protein>
<dbReference type="InterPro" id="IPR051546">
    <property type="entry name" value="Aspartate_Ammonia-Lyase"/>
</dbReference>
<accession>A0A1H0T6G7</accession>
<dbReference type="GO" id="GO:0005829">
    <property type="term" value="C:cytosol"/>
    <property type="evidence" value="ECO:0007669"/>
    <property type="project" value="TreeGrafter"/>
</dbReference>
<dbReference type="PRINTS" id="PR00149">
    <property type="entry name" value="FUMRATELYASE"/>
</dbReference>
<organism evidence="2 3">
    <name type="scientific">Desulforhopalus singaporensis</name>
    <dbReference type="NCBI Taxonomy" id="91360"/>
    <lineage>
        <taxon>Bacteria</taxon>
        <taxon>Pseudomonadati</taxon>
        <taxon>Thermodesulfobacteriota</taxon>
        <taxon>Desulfobulbia</taxon>
        <taxon>Desulfobulbales</taxon>
        <taxon>Desulfocapsaceae</taxon>
        <taxon>Desulforhopalus</taxon>
    </lineage>
</organism>
<reference evidence="2 3" key="1">
    <citation type="submission" date="2016-10" db="EMBL/GenBank/DDBJ databases">
        <authorList>
            <person name="de Groot N.N."/>
        </authorList>
    </citation>
    <scope>NUCLEOTIDE SEQUENCE [LARGE SCALE GENOMIC DNA]</scope>
    <source>
        <strain evidence="2 3">DSM 12130</strain>
    </source>
</reference>
<dbReference type="Gene3D" id="1.10.275.10">
    <property type="entry name" value="Fumarase/aspartase (N-terminal domain)"/>
    <property type="match status" value="1"/>
</dbReference>
<evidence type="ECO:0000313" key="2">
    <source>
        <dbReference type="EMBL" id="SDP49455.1"/>
    </source>
</evidence>
<dbReference type="PROSITE" id="PS00163">
    <property type="entry name" value="FUMARATE_LYASES"/>
    <property type="match status" value="1"/>
</dbReference>
<keyword evidence="3" id="KW-1185">Reference proteome</keyword>
<dbReference type="InterPro" id="IPR000362">
    <property type="entry name" value="Fumarate_lyase_fam"/>
</dbReference>
<sequence length="467" mass="51948">MDKAAKGQYYGEETAKALDHLGREQTPSEMVKAYALVKLAAFRAQQESCNLYPGDYFPFLEQVTQGVADGQWDDQFVLPLAQGGAGTSLHMNLCEVIAALANEQYQHRYPDKEFRAHPIEDLARFQSTNDTFPTAVILLTFEFLETVESRIIGLQEALVAKEREYETQILCGRTQLQDALPITLGQVFGGWAGPVERDRWRLHKLKERLRTVPLGGTAIGTGYSAPRDYVFAAERHLRNITGYPLCRSQNLCDQVAHSDSLAETARGMALCADNLFKFSSDLLLYASGFLNEIRHKELQYGSTIMPVKSNPVRLELIRGLSMECASAGQLICDYVKTGQLQLNANLPFISDQMIRLSTRLIRALDTAITTVNEGLVPDVNRMEANLAKSPAILNSLREVLGYARVKQLAPEISKAAPRNLADLKLWLEAHTELTRPFLDQWASPLSLTAMGGGETEAANNITNRKNK</sequence>
<dbReference type="RefSeq" id="WP_092224158.1">
    <property type="nucleotide sequence ID" value="NZ_FNJI01000022.1"/>
</dbReference>
<dbReference type="InterPro" id="IPR008948">
    <property type="entry name" value="L-Aspartase-like"/>
</dbReference>
<dbReference type="SUPFAM" id="SSF48557">
    <property type="entry name" value="L-aspartase-like"/>
    <property type="match status" value="1"/>
</dbReference>
<proteinExistence type="predicted"/>
<dbReference type="OrthoDB" id="9802809at2"/>